<accession>A0A2P8QYB3</accession>
<dbReference type="PROSITE" id="PS00330">
    <property type="entry name" value="HEMOLYSIN_CALCIUM"/>
    <property type="match status" value="1"/>
</dbReference>
<dbReference type="InterPro" id="IPR001343">
    <property type="entry name" value="Hemolysn_Ca-bd"/>
</dbReference>
<gene>
    <name evidence="1" type="ORF">CQ405_08935</name>
</gene>
<evidence type="ECO:0000313" key="1">
    <source>
        <dbReference type="EMBL" id="PSM51232.1"/>
    </source>
</evidence>
<dbReference type="EMBL" id="PDHH01000010">
    <property type="protein sequence ID" value="PSM51232.1"/>
    <property type="molecule type" value="Genomic_DNA"/>
</dbReference>
<dbReference type="SUPFAM" id="SSF51120">
    <property type="entry name" value="beta-Roll"/>
    <property type="match status" value="1"/>
</dbReference>
<sequence>MKQINLSIDELNAETITNLYLYGKKDKPSFEELKSGSFMNRENITLYVSDIDEYMKSFGRFANASQIEKVSNFFSDDFGKNVKKGERKDYELNEIPGKRSYSFKQVDFKGKNEKEWAERTYMFNTQLYFLTKNAKFVIDENGNKYIENFAILPGKEDFDFKGGSWIVDIGNSLIKNDIDPYNIGKTLKITYPSYKKENINNPDYNNYGKLIKYSFSDYKNDIKRYDEENYGTYIGLLQPMSKLVDKLWDNGTTKFIDDKGKTIVYGSENSDILSTENLDGKIKFYYNKNRIKGIHYIGGSGSDTIKGTEAEDILEGGDGNDTLIGGDKKDTMFGGKGFDTYYAGDKDIIEDSDGKGEVHFNNINLTGAKEKVK</sequence>
<dbReference type="Pfam" id="PF00353">
    <property type="entry name" value="HemolysinCabind"/>
    <property type="match status" value="1"/>
</dbReference>
<feature type="non-terminal residue" evidence="1">
    <location>
        <position position="373"/>
    </location>
</feature>
<dbReference type="GO" id="GO:0005509">
    <property type="term" value="F:calcium ion binding"/>
    <property type="evidence" value="ECO:0007669"/>
    <property type="project" value="InterPro"/>
</dbReference>
<proteinExistence type="predicted"/>
<reference evidence="2" key="1">
    <citation type="submission" date="2017-10" db="EMBL/GenBank/DDBJ databases">
        <title>Campylobacter species from seals.</title>
        <authorList>
            <person name="Gilbert M.J."/>
            <person name="Zomer A.L."/>
            <person name="Timmerman A.J."/>
            <person name="Duim B."/>
            <person name="Wagenaar J.A."/>
        </authorList>
    </citation>
    <scope>NUCLEOTIDE SEQUENCE [LARGE SCALE GENOMIC DNA]</scope>
    <source>
        <strain evidence="2">17S00004-5</strain>
    </source>
</reference>
<dbReference type="Gene3D" id="2.150.10.10">
    <property type="entry name" value="Serralysin-like metalloprotease, C-terminal"/>
    <property type="match status" value="1"/>
</dbReference>
<dbReference type="InterPro" id="IPR011049">
    <property type="entry name" value="Serralysin-like_metalloprot_C"/>
</dbReference>
<dbReference type="AlphaFoldDB" id="A0A2P8QYB3"/>
<organism evidence="1 2">
    <name type="scientific">Campylobacter blaseri</name>
    <dbReference type="NCBI Taxonomy" id="2042961"/>
    <lineage>
        <taxon>Bacteria</taxon>
        <taxon>Pseudomonadati</taxon>
        <taxon>Campylobacterota</taxon>
        <taxon>Epsilonproteobacteria</taxon>
        <taxon>Campylobacterales</taxon>
        <taxon>Campylobacteraceae</taxon>
        <taxon>Campylobacter</taxon>
    </lineage>
</organism>
<dbReference type="InterPro" id="IPR018511">
    <property type="entry name" value="Hemolysin-typ_Ca-bd_CS"/>
</dbReference>
<protein>
    <submittedName>
        <fullName evidence="1">Uncharacterized protein</fullName>
    </submittedName>
</protein>
<evidence type="ECO:0000313" key="2">
    <source>
        <dbReference type="Proteomes" id="UP000240535"/>
    </source>
</evidence>
<dbReference type="Proteomes" id="UP000240535">
    <property type="component" value="Unassembled WGS sequence"/>
</dbReference>
<name>A0A2P8QYB3_9BACT</name>
<comment type="caution">
    <text evidence="1">The sequence shown here is derived from an EMBL/GenBank/DDBJ whole genome shotgun (WGS) entry which is preliminary data.</text>
</comment>
<dbReference type="PRINTS" id="PR00313">
    <property type="entry name" value="CABNDNGRPT"/>
</dbReference>
<keyword evidence="2" id="KW-1185">Reference proteome</keyword>